<keyword evidence="3 10" id="KW-0949">S-adenosyl-L-methionine</keyword>
<evidence type="ECO:0000256" key="7">
    <source>
        <dbReference type="ARBA" id="ARBA00023004"/>
    </source>
</evidence>
<evidence type="ECO:0000256" key="2">
    <source>
        <dbReference type="ARBA" id="ARBA00022485"/>
    </source>
</evidence>
<dbReference type="PANTHER" id="PTHR30557:SF1">
    <property type="entry name" value="PHOSPHOMETHYLPYRIMIDINE SYNTHASE, CHLOROPLASTIC"/>
    <property type="match status" value="1"/>
</dbReference>
<keyword evidence="4 10" id="KW-0479">Metal-binding</keyword>
<protein>
    <recommendedName>
        <fullName evidence="10">Phosphomethylpyrimidine synthase</fullName>
        <ecNumber evidence="10">4.1.99.17</ecNumber>
    </recommendedName>
    <alternativeName>
        <fullName evidence="10">Hydroxymethylpyrimidine phosphate synthase</fullName>
        <shortName evidence="10">HMP-P synthase</shortName>
        <shortName evidence="10">HMP-phosphate synthase</shortName>
        <shortName evidence="10">HMPP synthase</shortName>
    </alternativeName>
    <alternativeName>
        <fullName evidence="10">Thiamine biosynthesis protein ThiC</fullName>
    </alternativeName>
</protein>
<dbReference type="InterPro" id="IPR038521">
    <property type="entry name" value="ThiC/Bza_core_dom"/>
</dbReference>
<dbReference type="GO" id="GO:0005829">
    <property type="term" value="C:cytosol"/>
    <property type="evidence" value="ECO:0007669"/>
    <property type="project" value="TreeGrafter"/>
</dbReference>
<accession>A0A8J3WZ79</accession>
<feature type="binding site" evidence="10">
    <location>
        <position position="499"/>
    </location>
    <ligand>
        <name>[4Fe-4S] cluster</name>
        <dbReference type="ChEBI" id="CHEBI:49883"/>
        <note>4Fe-4S-S-AdoMet</note>
    </ligand>
</feature>
<dbReference type="UniPathway" id="UPA00060"/>
<dbReference type="EC" id="4.1.99.17" evidence="10"/>
<dbReference type="Proteomes" id="UP000599074">
    <property type="component" value="Unassembled WGS sequence"/>
</dbReference>
<dbReference type="InterPro" id="IPR025747">
    <property type="entry name" value="ThiC-associated_dom"/>
</dbReference>
<feature type="binding site" evidence="10">
    <location>
        <position position="178"/>
    </location>
    <ligand>
        <name>substrate</name>
    </ligand>
</feature>
<dbReference type="GO" id="GO:0070284">
    <property type="term" value="F:phosphomethylpyrimidine synthase activity"/>
    <property type="evidence" value="ECO:0007669"/>
    <property type="project" value="UniProtKB-EC"/>
</dbReference>
<evidence type="ECO:0000256" key="8">
    <source>
        <dbReference type="ARBA" id="ARBA00023014"/>
    </source>
</evidence>
<dbReference type="NCBIfam" id="NF006763">
    <property type="entry name" value="PRK09284.1"/>
    <property type="match status" value="1"/>
</dbReference>
<comment type="caution">
    <text evidence="12">The sequence shown here is derived from an EMBL/GenBank/DDBJ whole genome shotgun (WGS) entry which is preliminary data.</text>
</comment>
<dbReference type="SFLD" id="SFLDS00113">
    <property type="entry name" value="Radical_SAM_Phosphomethylpyrim"/>
    <property type="match status" value="1"/>
</dbReference>
<dbReference type="SFLD" id="SFLDG01114">
    <property type="entry name" value="phosphomethylpyrimidine_syntha"/>
    <property type="match status" value="1"/>
</dbReference>
<dbReference type="FunFam" id="3.20.20.540:FF:000001">
    <property type="entry name" value="Phosphomethylpyrimidine synthase"/>
    <property type="match status" value="1"/>
</dbReference>
<keyword evidence="6 10" id="KW-0784">Thiamine biosynthesis</keyword>
<feature type="binding site" evidence="10">
    <location>
        <begin position="304"/>
        <end position="307"/>
    </location>
    <ligand>
        <name>substrate</name>
    </ligand>
</feature>
<evidence type="ECO:0000256" key="6">
    <source>
        <dbReference type="ARBA" id="ARBA00022977"/>
    </source>
</evidence>
<keyword evidence="2 10" id="KW-0004">4Fe-4S</keyword>
<feature type="binding site" evidence="10">
    <location>
        <position position="343"/>
    </location>
    <ligand>
        <name>substrate</name>
    </ligand>
</feature>
<evidence type="ECO:0000256" key="10">
    <source>
        <dbReference type="HAMAP-Rule" id="MF_00089"/>
    </source>
</evidence>
<feature type="binding site" evidence="10">
    <location>
        <position position="411"/>
    </location>
    <ligand>
        <name>Zn(2+)</name>
        <dbReference type="ChEBI" id="CHEBI:29105"/>
    </ligand>
</feature>
<evidence type="ECO:0000256" key="9">
    <source>
        <dbReference type="ARBA" id="ARBA00023239"/>
    </source>
</evidence>
<dbReference type="GO" id="GO:0009229">
    <property type="term" value="P:thiamine diphosphate biosynthetic process"/>
    <property type="evidence" value="ECO:0007669"/>
    <property type="project" value="UniProtKB-UniRule"/>
</dbReference>
<evidence type="ECO:0000256" key="3">
    <source>
        <dbReference type="ARBA" id="ARBA00022691"/>
    </source>
</evidence>
<keyword evidence="7 10" id="KW-0408">Iron</keyword>
<feature type="binding site" evidence="10">
    <location>
        <position position="207"/>
    </location>
    <ligand>
        <name>substrate</name>
    </ligand>
</feature>
<dbReference type="Pfam" id="PF01964">
    <property type="entry name" value="ThiC_Rad_SAM"/>
    <property type="match status" value="1"/>
</dbReference>
<dbReference type="HAMAP" id="MF_00089">
    <property type="entry name" value="ThiC"/>
    <property type="match status" value="1"/>
</dbReference>
<keyword evidence="13" id="KW-1185">Reference proteome</keyword>
<dbReference type="Gene3D" id="3.20.20.540">
    <property type="entry name" value="Radical SAM ThiC family, central domain"/>
    <property type="match status" value="1"/>
</dbReference>
<evidence type="ECO:0000259" key="11">
    <source>
        <dbReference type="Pfam" id="PF13667"/>
    </source>
</evidence>
<gene>
    <name evidence="10 12" type="primary">thiC</name>
    <name evidence="12" type="ORF">Pme01_16520</name>
</gene>
<dbReference type="GO" id="GO:0008270">
    <property type="term" value="F:zinc ion binding"/>
    <property type="evidence" value="ECO:0007669"/>
    <property type="project" value="UniProtKB-UniRule"/>
</dbReference>
<keyword evidence="5 10" id="KW-0862">Zinc</keyword>
<evidence type="ECO:0000256" key="5">
    <source>
        <dbReference type="ARBA" id="ARBA00022833"/>
    </source>
</evidence>
<evidence type="ECO:0000313" key="12">
    <source>
        <dbReference type="EMBL" id="GII22055.1"/>
    </source>
</evidence>
<dbReference type="NCBIfam" id="NF009895">
    <property type="entry name" value="PRK13352.1"/>
    <property type="match status" value="1"/>
</dbReference>
<comment type="function">
    <text evidence="1 10">Catalyzes the synthesis of the hydroxymethylpyrimidine phosphate (HMP-P) moiety of thiamine from aminoimidazole ribotide (AIR) in a radical S-adenosyl-L-methionine (SAM)-dependent reaction.</text>
</comment>
<keyword evidence="8 10" id="KW-0411">Iron-sulfur</keyword>
<dbReference type="PANTHER" id="PTHR30557">
    <property type="entry name" value="THIAMINE BIOSYNTHESIS PROTEIN THIC"/>
    <property type="match status" value="1"/>
</dbReference>
<dbReference type="GO" id="GO:0009228">
    <property type="term" value="P:thiamine biosynthetic process"/>
    <property type="evidence" value="ECO:0007669"/>
    <property type="project" value="UniProtKB-UniRule"/>
</dbReference>
<feature type="domain" description="ThiC-associated" evidence="11">
    <location>
        <begin position="3"/>
        <end position="60"/>
    </location>
</feature>
<organism evidence="12 13">
    <name type="scientific">Planosporangium mesophilum</name>
    <dbReference type="NCBI Taxonomy" id="689768"/>
    <lineage>
        <taxon>Bacteria</taxon>
        <taxon>Bacillati</taxon>
        <taxon>Actinomycetota</taxon>
        <taxon>Actinomycetes</taxon>
        <taxon>Micromonosporales</taxon>
        <taxon>Micromonosporaceae</taxon>
        <taxon>Planosporangium</taxon>
    </lineage>
</organism>
<dbReference type="RefSeq" id="WP_168114989.1">
    <property type="nucleotide sequence ID" value="NZ_BOON01000015.1"/>
</dbReference>
<dbReference type="Gene3D" id="6.10.250.620">
    <property type="match status" value="1"/>
</dbReference>
<dbReference type="AlphaFoldDB" id="A0A8J3WZ79"/>
<feature type="binding site" evidence="10">
    <location>
        <position position="243"/>
    </location>
    <ligand>
        <name>substrate</name>
    </ligand>
</feature>
<feature type="binding site" evidence="10">
    <location>
        <position position="494"/>
    </location>
    <ligand>
        <name>[4Fe-4S] cluster</name>
        <dbReference type="ChEBI" id="CHEBI:49883"/>
        <note>4Fe-4S-S-AdoMet</note>
    </ligand>
</feature>
<feature type="binding site" evidence="10">
    <location>
        <position position="149"/>
    </location>
    <ligand>
        <name>substrate</name>
    </ligand>
</feature>
<evidence type="ECO:0000256" key="1">
    <source>
        <dbReference type="ARBA" id="ARBA00003175"/>
    </source>
</evidence>
<comment type="similarity">
    <text evidence="10">Belongs to the ThiC family.</text>
</comment>
<dbReference type="InterPro" id="IPR002817">
    <property type="entry name" value="ThiC/BzaA/B"/>
</dbReference>
<sequence>MRHKVYVSGSRPDLRVPFAEVKLTGDNPPVRLYDTSGPGSDPSVGLPELRAHWIAERGDVISEPARGTATAGQTVRRAAPGRTVTQLHYARQGIVTPEMEFVALREGLPAEVVREEIAAGRAILPNNVNHAETEPMIIGNRFLVKVNANIGTSAVTSGVDEEVAKLTWATRWGADTVMDLSTGKHIHATREGIVRNSPVPIGTVPIYQALEKVGGDPLKLTWEVYRDTVIEQAEQGVDYMTVHAGVLLSYVPLTVKRVTGIVSRGGSILAAWCLARHEENFLYTHFRELCEIFAQYDIAFSLGDGLRPGCIADANDSAQLAELRTLGELTKIAWEYDVQVMIEGPGHVPMHKIKENVDLQQEWCHEAPFYTLGPLTTDIAPAYDHITSAIGAAMIAMYGTAMLCYVTPKEHLGLPDRDDVKAGVIAYKIAAHAADLAKGHPAAQAWDDALSKARFEFRWSDQFNLALDPDTARAYHDETLPAEPAKTAHFCSMCGPKFCSMKISQDLRAYADEHGVDELAARDLGLKEKAAEFVATGAEIYHAP</sequence>
<keyword evidence="9 10" id="KW-0456">Lyase</keyword>
<name>A0A8J3WZ79_9ACTN</name>
<feature type="binding site" evidence="10">
    <location>
        <position position="491"/>
    </location>
    <ligand>
        <name>[4Fe-4S] cluster</name>
        <dbReference type="ChEBI" id="CHEBI:49883"/>
        <note>4Fe-4S-S-AdoMet</note>
    </ligand>
</feature>
<feature type="binding site" evidence="10">
    <location>
        <position position="370"/>
    </location>
    <ligand>
        <name>substrate</name>
    </ligand>
</feature>
<dbReference type="Pfam" id="PF13667">
    <property type="entry name" value="ThiC-associated"/>
    <property type="match status" value="1"/>
</dbReference>
<dbReference type="NCBIfam" id="TIGR00190">
    <property type="entry name" value="thiC"/>
    <property type="match status" value="1"/>
</dbReference>
<evidence type="ECO:0000313" key="13">
    <source>
        <dbReference type="Proteomes" id="UP000599074"/>
    </source>
</evidence>
<feature type="binding site" evidence="10">
    <location>
        <position position="347"/>
    </location>
    <ligand>
        <name>Zn(2+)</name>
        <dbReference type="ChEBI" id="CHEBI:29105"/>
    </ligand>
</feature>
<comment type="pathway">
    <text evidence="10">Cofactor biosynthesis; thiamine diphosphate biosynthesis.</text>
</comment>
<dbReference type="InterPro" id="IPR037509">
    <property type="entry name" value="ThiC"/>
</dbReference>
<dbReference type="EMBL" id="BOON01000015">
    <property type="protein sequence ID" value="GII22055.1"/>
    <property type="molecule type" value="Genomic_DNA"/>
</dbReference>
<reference evidence="12" key="1">
    <citation type="submission" date="2021-01" db="EMBL/GenBank/DDBJ databases">
        <title>Whole genome shotgun sequence of Planosporangium mesophilum NBRC 109066.</title>
        <authorList>
            <person name="Komaki H."/>
            <person name="Tamura T."/>
        </authorList>
    </citation>
    <scope>NUCLEOTIDE SEQUENCE</scope>
    <source>
        <strain evidence="12">NBRC 109066</strain>
    </source>
</reference>
<feature type="binding site" evidence="10">
    <location>
        <begin position="263"/>
        <end position="265"/>
    </location>
    <ligand>
        <name>substrate</name>
    </ligand>
</feature>
<comment type="catalytic activity">
    <reaction evidence="10">
        <text>5-amino-1-(5-phospho-beta-D-ribosyl)imidazole + S-adenosyl-L-methionine = 4-amino-2-methyl-5-(phosphooxymethyl)pyrimidine + CO + 5'-deoxyadenosine + formate + L-methionine + 3 H(+)</text>
        <dbReference type="Rhea" id="RHEA:24840"/>
        <dbReference type="ChEBI" id="CHEBI:15378"/>
        <dbReference type="ChEBI" id="CHEBI:15740"/>
        <dbReference type="ChEBI" id="CHEBI:17245"/>
        <dbReference type="ChEBI" id="CHEBI:17319"/>
        <dbReference type="ChEBI" id="CHEBI:57844"/>
        <dbReference type="ChEBI" id="CHEBI:58354"/>
        <dbReference type="ChEBI" id="CHEBI:59789"/>
        <dbReference type="ChEBI" id="CHEBI:137981"/>
        <dbReference type="EC" id="4.1.99.17"/>
    </reaction>
</comment>
<evidence type="ECO:0000256" key="4">
    <source>
        <dbReference type="ARBA" id="ARBA00022723"/>
    </source>
</evidence>
<dbReference type="SFLD" id="SFLDF00407">
    <property type="entry name" value="phosphomethylpyrimidine_syntha"/>
    <property type="match status" value="1"/>
</dbReference>
<dbReference type="GO" id="GO:0051539">
    <property type="term" value="F:4 iron, 4 sulfur cluster binding"/>
    <property type="evidence" value="ECO:0007669"/>
    <property type="project" value="UniProtKB-KW"/>
</dbReference>
<proteinExistence type="inferred from homology"/>
<comment type="cofactor">
    <cofactor evidence="10">
        <name>[4Fe-4S] cluster</name>
        <dbReference type="ChEBI" id="CHEBI:49883"/>
    </cofactor>
    <text evidence="10">Binds 1 [4Fe-4S] cluster per subunit. The cluster is coordinated with 3 cysteines and an exchangeable S-adenosyl-L-methionine.</text>
</comment>